<dbReference type="Gene3D" id="2.170.130.10">
    <property type="entry name" value="TonB-dependent receptor, plug domain"/>
    <property type="match status" value="1"/>
</dbReference>
<dbReference type="PROSITE" id="PS52016">
    <property type="entry name" value="TONB_DEPENDENT_REC_3"/>
    <property type="match status" value="1"/>
</dbReference>
<evidence type="ECO:0000256" key="2">
    <source>
        <dbReference type="PROSITE-ProRule" id="PRU01360"/>
    </source>
</evidence>
<protein>
    <submittedName>
        <fullName evidence="5">TonB-dependent receptor plug domain-containing protein</fullName>
    </submittedName>
</protein>
<keyword evidence="1 3" id="KW-0732">Signal</keyword>
<keyword evidence="2" id="KW-0998">Cell outer membrane</keyword>
<name>A0ABS9KAH5_9BACT</name>
<dbReference type="Proteomes" id="UP001165366">
    <property type="component" value="Unassembled WGS sequence"/>
</dbReference>
<dbReference type="PANTHER" id="PTHR30069:SF29">
    <property type="entry name" value="HEMOGLOBIN AND HEMOGLOBIN-HAPTOGLOBIN-BINDING PROTEIN 1-RELATED"/>
    <property type="match status" value="1"/>
</dbReference>
<reference evidence="5" key="1">
    <citation type="submission" date="2022-01" db="EMBL/GenBank/DDBJ databases">
        <authorList>
            <person name="Wang Y."/>
        </authorList>
    </citation>
    <scope>NUCLEOTIDE SEQUENCE</scope>
    <source>
        <strain evidence="5">WB101</strain>
    </source>
</reference>
<feature type="signal peptide" evidence="3">
    <location>
        <begin position="1"/>
        <end position="22"/>
    </location>
</feature>
<feature type="domain" description="TonB-dependent receptor plug" evidence="4">
    <location>
        <begin position="44"/>
        <end position="129"/>
    </location>
</feature>
<keyword evidence="2" id="KW-0813">Transport</keyword>
<keyword evidence="2" id="KW-0812">Transmembrane</keyword>
<proteinExistence type="inferred from homology"/>
<feature type="chain" id="PRO_5047096003" evidence="3">
    <location>
        <begin position="23"/>
        <end position="137"/>
    </location>
</feature>
<dbReference type="RefSeq" id="WP_237852672.1">
    <property type="nucleotide sequence ID" value="NZ_JAKLWS010000004.1"/>
</dbReference>
<comment type="caution">
    <text evidence="5">The sequence shown here is derived from an EMBL/GenBank/DDBJ whole genome shotgun (WGS) entry which is preliminary data.</text>
</comment>
<comment type="similarity">
    <text evidence="2">Belongs to the TonB-dependent receptor family.</text>
</comment>
<keyword evidence="6" id="KW-1185">Reference proteome</keyword>
<dbReference type="Pfam" id="PF07715">
    <property type="entry name" value="Plug"/>
    <property type="match status" value="1"/>
</dbReference>
<gene>
    <name evidence="5" type="ORF">L6773_04585</name>
</gene>
<organism evidence="5 6">
    <name type="scientific">Rhodohalobacter sulfatireducens</name>
    <dbReference type="NCBI Taxonomy" id="2911366"/>
    <lineage>
        <taxon>Bacteria</taxon>
        <taxon>Pseudomonadati</taxon>
        <taxon>Balneolota</taxon>
        <taxon>Balneolia</taxon>
        <taxon>Balneolales</taxon>
        <taxon>Balneolaceae</taxon>
        <taxon>Rhodohalobacter</taxon>
    </lineage>
</organism>
<dbReference type="EMBL" id="JAKLWS010000004">
    <property type="protein sequence ID" value="MCG2587828.1"/>
    <property type="molecule type" value="Genomic_DNA"/>
</dbReference>
<sequence length="137" mass="14594">MKHILASSIIAFALIFSGCSSVGSSVSHNSGRPDGSISDDMNYFRSLADFLENVPGVSVQGQGNNAYITIRGISSFNTTNEPLYVIDGHAVGNSYIEANRIVTPNDIDYVRVLKGPDAAIYGVRGANGVIEIVTRKV</sequence>
<dbReference type="SUPFAM" id="SSF56935">
    <property type="entry name" value="Porins"/>
    <property type="match status" value="1"/>
</dbReference>
<keyword evidence="5" id="KW-0675">Receptor</keyword>
<evidence type="ECO:0000256" key="3">
    <source>
        <dbReference type="SAM" id="SignalP"/>
    </source>
</evidence>
<dbReference type="InterPro" id="IPR039426">
    <property type="entry name" value="TonB-dep_rcpt-like"/>
</dbReference>
<evidence type="ECO:0000256" key="1">
    <source>
        <dbReference type="ARBA" id="ARBA00022729"/>
    </source>
</evidence>
<comment type="subcellular location">
    <subcellularLocation>
        <location evidence="2">Cell outer membrane</location>
        <topology evidence="2">Multi-pass membrane protein</topology>
    </subcellularLocation>
</comment>
<dbReference type="PROSITE" id="PS51257">
    <property type="entry name" value="PROKAR_LIPOPROTEIN"/>
    <property type="match status" value="1"/>
</dbReference>
<dbReference type="InterPro" id="IPR037066">
    <property type="entry name" value="Plug_dom_sf"/>
</dbReference>
<keyword evidence="2" id="KW-0472">Membrane</keyword>
<keyword evidence="2" id="KW-1134">Transmembrane beta strand</keyword>
<accession>A0ABS9KAH5</accession>
<dbReference type="InterPro" id="IPR012910">
    <property type="entry name" value="Plug_dom"/>
</dbReference>
<evidence type="ECO:0000313" key="6">
    <source>
        <dbReference type="Proteomes" id="UP001165366"/>
    </source>
</evidence>
<evidence type="ECO:0000313" key="5">
    <source>
        <dbReference type="EMBL" id="MCG2587828.1"/>
    </source>
</evidence>
<evidence type="ECO:0000259" key="4">
    <source>
        <dbReference type="Pfam" id="PF07715"/>
    </source>
</evidence>
<dbReference type="PANTHER" id="PTHR30069">
    <property type="entry name" value="TONB-DEPENDENT OUTER MEMBRANE RECEPTOR"/>
    <property type="match status" value="1"/>
</dbReference>
<reference evidence="5" key="2">
    <citation type="submission" date="2024-05" db="EMBL/GenBank/DDBJ databases">
        <title>Rhodohalobacter halophilus gen. nov., sp. nov., a moderately halophilic member of the family Balneolaceae.</title>
        <authorList>
            <person name="Xia J."/>
        </authorList>
    </citation>
    <scope>NUCLEOTIDE SEQUENCE</scope>
    <source>
        <strain evidence="5">WB101</strain>
    </source>
</reference>